<dbReference type="EMBL" id="JBJKFK010008656">
    <property type="protein sequence ID" value="KAL3307013.1"/>
    <property type="molecule type" value="Genomic_DNA"/>
</dbReference>
<evidence type="ECO:0000313" key="1">
    <source>
        <dbReference type="EMBL" id="KAL3307013.1"/>
    </source>
</evidence>
<name>A0ABD2PI92_9PLAT</name>
<keyword evidence="2" id="KW-1185">Reference proteome</keyword>
<accession>A0ABD2PI92</accession>
<comment type="caution">
    <text evidence="1">The sequence shown here is derived from an EMBL/GenBank/DDBJ whole genome shotgun (WGS) entry which is preliminary data.</text>
</comment>
<gene>
    <name evidence="1" type="ORF">Ciccas_014488</name>
</gene>
<proteinExistence type="predicted"/>
<organism evidence="1 2">
    <name type="scientific">Cichlidogyrus casuarinus</name>
    <dbReference type="NCBI Taxonomy" id="1844966"/>
    <lineage>
        <taxon>Eukaryota</taxon>
        <taxon>Metazoa</taxon>
        <taxon>Spiralia</taxon>
        <taxon>Lophotrochozoa</taxon>
        <taxon>Platyhelminthes</taxon>
        <taxon>Monogenea</taxon>
        <taxon>Monopisthocotylea</taxon>
        <taxon>Dactylogyridea</taxon>
        <taxon>Ancyrocephalidae</taxon>
        <taxon>Cichlidogyrus</taxon>
    </lineage>
</organism>
<evidence type="ECO:0000313" key="2">
    <source>
        <dbReference type="Proteomes" id="UP001626550"/>
    </source>
</evidence>
<protein>
    <submittedName>
        <fullName evidence="1">Uncharacterized protein</fullName>
    </submittedName>
</protein>
<sequence>MNVGHTGILTNSIKTVKWTQLMFKKDAKELAFPPLISSKSEDAWEIPGQGFTINDEGERRMTIFRAEYRLIPAATGQTTITLDGKEQRSPEGTAQTLTIMKSDSDVAAVVIKKATLNADTYRLDFKFELKGEIGDALVIRILGPELNVQIFKARGIIYKYVLYDYKKGDNEIQLDISTRHRYKREIEFVDMLKSSTDQDLKNMFAADPKCIVMAFQCSELCDVRFSL</sequence>
<dbReference type="AlphaFoldDB" id="A0ABD2PI92"/>
<dbReference type="Proteomes" id="UP001626550">
    <property type="component" value="Unassembled WGS sequence"/>
</dbReference>
<reference evidence="1 2" key="1">
    <citation type="submission" date="2024-11" db="EMBL/GenBank/DDBJ databases">
        <title>Adaptive evolution of stress response genes in parasites aligns with host niche diversity.</title>
        <authorList>
            <person name="Hahn C."/>
            <person name="Resl P."/>
        </authorList>
    </citation>
    <scope>NUCLEOTIDE SEQUENCE [LARGE SCALE GENOMIC DNA]</scope>
    <source>
        <strain evidence="1">EGGRZ-B1_66</strain>
        <tissue evidence="1">Body</tissue>
    </source>
</reference>